<proteinExistence type="inferred from homology"/>
<protein>
    <submittedName>
        <fullName evidence="3">SDR family NAD(P)-dependent oxidoreductase</fullName>
        <ecNumber evidence="3">1.1.1.-</ecNumber>
    </submittedName>
</protein>
<dbReference type="Proteomes" id="UP001597519">
    <property type="component" value="Unassembled WGS sequence"/>
</dbReference>
<dbReference type="InterPro" id="IPR020904">
    <property type="entry name" value="Sc_DH/Rdtase_CS"/>
</dbReference>
<keyword evidence="4" id="KW-1185">Reference proteome</keyword>
<dbReference type="EMBL" id="JBHUOQ010000001">
    <property type="protein sequence ID" value="MFD2829188.1"/>
    <property type="molecule type" value="Genomic_DNA"/>
</dbReference>
<name>A0ABW5WSF0_9STAP</name>
<evidence type="ECO:0000256" key="2">
    <source>
        <dbReference type="ARBA" id="ARBA00023002"/>
    </source>
</evidence>
<dbReference type="Pfam" id="PF13561">
    <property type="entry name" value="adh_short_C2"/>
    <property type="match status" value="1"/>
</dbReference>
<accession>A0ABW5WSF0</accession>
<evidence type="ECO:0000313" key="3">
    <source>
        <dbReference type="EMBL" id="MFD2829188.1"/>
    </source>
</evidence>
<evidence type="ECO:0000313" key="4">
    <source>
        <dbReference type="Proteomes" id="UP001597519"/>
    </source>
</evidence>
<dbReference type="CDD" id="cd05233">
    <property type="entry name" value="SDR_c"/>
    <property type="match status" value="1"/>
</dbReference>
<dbReference type="RefSeq" id="WP_377770967.1">
    <property type="nucleotide sequence ID" value="NZ_JBHUOQ010000001.1"/>
</dbReference>
<reference evidence="4" key="1">
    <citation type="journal article" date="2019" name="Int. J. Syst. Evol. Microbiol.">
        <title>The Global Catalogue of Microorganisms (GCM) 10K type strain sequencing project: providing services to taxonomists for standard genome sequencing and annotation.</title>
        <authorList>
            <consortium name="The Broad Institute Genomics Platform"/>
            <consortium name="The Broad Institute Genome Sequencing Center for Infectious Disease"/>
            <person name="Wu L."/>
            <person name="Ma J."/>
        </authorList>
    </citation>
    <scope>NUCLEOTIDE SEQUENCE [LARGE SCALE GENOMIC DNA]</scope>
    <source>
        <strain evidence="4">KCTC 33575</strain>
    </source>
</reference>
<organism evidence="3 4">
    <name type="scientific">Corticicoccus populi</name>
    <dbReference type="NCBI Taxonomy" id="1812821"/>
    <lineage>
        <taxon>Bacteria</taxon>
        <taxon>Bacillati</taxon>
        <taxon>Bacillota</taxon>
        <taxon>Bacilli</taxon>
        <taxon>Bacillales</taxon>
        <taxon>Staphylococcaceae</taxon>
        <taxon>Corticicoccus</taxon>
    </lineage>
</organism>
<dbReference type="PANTHER" id="PTHR24321:SF8">
    <property type="entry name" value="ESTRADIOL 17-BETA-DEHYDROGENASE 8-RELATED"/>
    <property type="match status" value="1"/>
</dbReference>
<evidence type="ECO:0000256" key="1">
    <source>
        <dbReference type="ARBA" id="ARBA00006484"/>
    </source>
</evidence>
<dbReference type="InterPro" id="IPR036291">
    <property type="entry name" value="NAD(P)-bd_dom_sf"/>
</dbReference>
<dbReference type="PANTHER" id="PTHR24321">
    <property type="entry name" value="DEHYDROGENASES, SHORT CHAIN"/>
    <property type="match status" value="1"/>
</dbReference>
<dbReference type="GO" id="GO:0016491">
    <property type="term" value="F:oxidoreductase activity"/>
    <property type="evidence" value="ECO:0007669"/>
    <property type="project" value="UniProtKB-KW"/>
</dbReference>
<dbReference type="PROSITE" id="PS00061">
    <property type="entry name" value="ADH_SHORT"/>
    <property type="match status" value="1"/>
</dbReference>
<dbReference type="PRINTS" id="PR00080">
    <property type="entry name" value="SDRFAMILY"/>
</dbReference>
<keyword evidence="2 3" id="KW-0560">Oxidoreductase</keyword>
<dbReference type="SUPFAM" id="SSF51735">
    <property type="entry name" value="NAD(P)-binding Rossmann-fold domains"/>
    <property type="match status" value="1"/>
</dbReference>
<dbReference type="InterPro" id="IPR002347">
    <property type="entry name" value="SDR_fam"/>
</dbReference>
<dbReference type="EC" id="1.1.1.-" evidence="3"/>
<comment type="caution">
    <text evidence="3">The sequence shown here is derived from an EMBL/GenBank/DDBJ whole genome shotgun (WGS) entry which is preliminary data.</text>
</comment>
<dbReference type="Gene3D" id="3.40.50.720">
    <property type="entry name" value="NAD(P)-binding Rossmann-like Domain"/>
    <property type="match status" value="1"/>
</dbReference>
<comment type="similarity">
    <text evidence="1">Belongs to the short-chain dehydrogenases/reductases (SDR) family.</text>
</comment>
<dbReference type="NCBIfam" id="NF005559">
    <property type="entry name" value="PRK07231.1"/>
    <property type="match status" value="1"/>
</dbReference>
<gene>
    <name evidence="3" type="ORF">ACFSX4_01835</name>
</gene>
<sequence>MFNFVDKVAVVTGGASGIGYAITEQLIKSGAKVAVGDLNNDKMKALTEKFGKDVITVNADVTVEKDMKQLVDTAVKEFGRLDMGFNVAGLSKPGLIMEQDYKDWKKTVEIVLDGIFLAMKYQAAAMKDHGGSILNISSLNAHVPMFYGAAYASAKAGVEMLTKNAALEFAEYKIRVNVILPGLVETPLTAQFFENEALHEAFMERIPEQRAAQPVEIAEPALYLASDKASYINGTSLVVDGGWEITGYPNLNQYM</sequence>
<dbReference type="PRINTS" id="PR00081">
    <property type="entry name" value="GDHRDH"/>
</dbReference>